<sequence>MMPHRRVAVTSPQTRLAHARKRSRGRWRLPVLDPADAERAQRLFRIQRRRAMVAVAWLFALVLLLPLVFALWPQLDTMRLLGIPLSWLAVVLIPFPAMVFLAIWQLRRAEKPEDQA</sequence>
<keyword evidence="1" id="KW-0812">Transmembrane</keyword>
<keyword evidence="1" id="KW-1133">Transmembrane helix</keyword>
<dbReference type="EMBL" id="QHKI01000097">
    <property type="protein sequence ID" value="RSM64395.1"/>
    <property type="molecule type" value="Genomic_DNA"/>
</dbReference>
<dbReference type="AlphaFoldDB" id="A0A428Y9Y2"/>
<protein>
    <recommendedName>
        <fullName evidence="4">DUF485 domain-containing protein</fullName>
    </recommendedName>
</protein>
<comment type="caution">
    <text evidence="2">The sequence shown here is derived from an EMBL/GenBank/DDBJ whole genome shotgun (WGS) entry which is preliminary data.</text>
</comment>
<gene>
    <name evidence="2" type="ORF">DMH04_51385</name>
</gene>
<keyword evidence="1" id="KW-0472">Membrane</keyword>
<evidence type="ECO:0000313" key="3">
    <source>
        <dbReference type="Proteomes" id="UP000287547"/>
    </source>
</evidence>
<dbReference type="Proteomes" id="UP000287547">
    <property type="component" value="Unassembled WGS sequence"/>
</dbReference>
<proteinExistence type="predicted"/>
<reference evidence="2 3" key="1">
    <citation type="submission" date="2018-05" db="EMBL/GenBank/DDBJ databases">
        <title>Evolution of GPA BGCs.</title>
        <authorList>
            <person name="Waglechner N."/>
            <person name="Wright G.D."/>
        </authorList>
    </citation>
    <scope>NUCLEOTIDE SEQUENCE [LARGE SCALE GENOMIC DNA]</scope>
    <source>
        <strain evidence="2 3">A82846</strain>
    </source>
</reference>
<dbReference type="OrthoDB" id="5194333at2"/>
<evidence type="ECO:0000256" key="1">
    <source>
        <dbReference type="SAM" id="Phobius"/>
    </source>
</evidence>
<organism evidence="2 3">
    <name type="scientific">Kibdelosporangium aridum</name>
    <dbReference type="NCBI Taxonomy" id="2030"/>
    <lineage>
        <taxon>Bacteria</taxon>
        <taxon>Bacillati</taxon>
        <taxon>Actinomycetota</taxon>
        <taxon>Actinomycetes</taxon>
        <taxon>Pseudonocardiales</taxon>
        <taxon>Pseudonocardiaceae</taxon>
        <taxon>Kibdelosporangium</taxon>
    </lineage>
</organism>
<accession>A0A428Y9Y2</accession>
<feature type="transmembrane region" description="Helical" evidence="1">
    <location>
        <begin position="84"/>
        <end position="104"/>
    </location>
</feature>
<evidence type="ECO:0000313" key="2">
    <source>
        <dbReference type="EMBL" id="RSM64395.1"/>
    </source>
</evidence>
<name>A0A428Y9Y2_KIBAR</name>
<evidence type="ECO:0008006" key="4">
    <source>
        <dbReference type="Google" id="ProtNLM"/>
    </source>
</evidence>
<feature type="transmembrane region" description="Helical" evidence="1">
    <location>
        <begin position="51"/>
        <end position="72"/>
    </location>
</feature>